<evidence type="ECO:0000256" key="4">
    <source>
        <dbReference type="SAM" id="MobiDB-lite"/>
    </source>
</evidence>
<evidence type="ECO:0000256" key="1">
    <source>
        <dbReference type="ARBA" id="ARBA00005189"/>
    </source>
</evidence>
<evidence type="ECO:0000256" key="5">
    <source>
        <dbReference type="SAM" id="Phobius"/>
    </source>
</evidence>
<evidence type="ECO:0000259" key="6">
    <source>
        <dbReference type="SMART" id="SM00563"/>
    </source>
</evidence>
<accession>A0ABY1QK34</accession>
<keyword evidence="2" id="KW-0808">Transferase</keyword>
<keyword evidence="3 7" id="KW-0012">Acyltransferase</keyword>
<feature type="compositionally biased region" description="Low complexity" evidence="4">
    <location>
        <begin position="279"/>
        <end position="288"/>
    </location>
</feature>
<gene>
    <name evidence="7" type="ORF">SAMN06295970_12034</name>
</gene>
<keyword evidence="8" id="KW-1185">Reference proteome</keyword>
<dbReference type="CDD" id="cd07989">
    <property type="entry name" value="LPLAT_AGPAT-like"/>
    <property type="match status" value="1"/>
</dbReference>
<evidence type="ECO:0000256" key="3">
    <source>
        <dbReference type="ARBA" id="ARBA00023315"/>
    </source>
</evidence>
<dbReference type="SMART" id="SM00563">
    <property type="entry name" value="PlsC"/>
    <property type="match status" value="1"/>
</dbReference>
<protein>
    <submittedName>
        <fullName evidence="7">1-acyl-sn-glycerol-3-phosphate acyltransferase</fullName>
    </submittedName>
</protein>
<evidence type="ECO:0000313" key="7">
    <source>
        <dbReference type="EMBL" id="SMP74050.1"/>
    </source>
</evidence>
<dbReference type="PANTHER" id="PTHR10434:SF66">
    <property type="entry name" value="PHOSPHOLIPID_GLYCEROL ACYLTRANSFERASE DOMAIN-CONTAINING PROTEIN"/>
    <property type="match status" value="1"/>
</dbReference>
<dbReference type="PANTHER" id="PTHR10434">
    <property type="entry name" value="1-ACYL-SN-GLYCEROL-3-PHOSPHATE ACYLTRANSFERASE"/>
    <property type="match status" value="1"/>
</dbReference>
<comment type="pathway">
    <text evidence="1">Lipid metabolism.</text>
</comment>
<dbReference type="EMBL" id="FXUL01000020">
    <property type="protein sequence ID" value="SMP74050.1"/>
    <property type="molecule type" value="Genomic_DNA"/>
</dbReference>
<name>A0ABY1QK34_9BURK</name>
<feature type="domain" description="Phospholipid/glycerol acyltransferase" evidence="6">
    <location>
        <begin position="115"/>
        <end position="223"/>
    </location>
</feature>
<dbReference type="GO" id="GO:0016746">
    <property type="term" value="F:acyltransferase activity"/>
    <property type="evidence" value="ECO:0007669"/>
    <property type="project" value="UniProtKB-KW"/>
</dbReference>
<sequence>MRPGSLRRAAAGVWPARVPVQRLRHKVMKFPARALMAVYDWSVFYLCLAEFVLLSLAWSLLASLLHMVLPQPLGQRVGRLGIMLSCRLFLSTLALSGRFHFDLRPLDAMRGEKAMIIAPNHPSLWDAVMMASRLPDVACIMKATILDNLLLGGGARLSRYIPNDSIRAMICLALDNLRAGSHVLLFPEGTRTVTPPIGKITGAVGVIACRAHAPVQTVLVDTNSRFLSKGWPAWRKPDLPLTYTVRLGRRFDAPTSSATLASELQQYFSDALTQPAAAPGAAAGAAAPFDGQPTASTK</sequence>
<dbReference type="InterPro" id="IPR002123">
    <property type="entry name" value="Plipid/glycerol_acylTrfase"/>
</dbReference>
<comment type="caution">
    <text evidence="7">The sequence shown here is derived from an EMBL/GenBank/DDBJ whole genome shotgun (WGS) entry which is preliminary data.</text>
</comment>
<dbReference type="Proteomes" id="UP001158049">
    <property type="component" value="Unassembled WGS sequence"/>
</dbReference>
<keyword evidence="5" id="KW-0812">Transmembrane</keyword>
<evidence type="ECO:0000313" key="8">
    <source>
        <dbReference type="Proteomes" id="UP001158049"/>
    </source>
</evidence>
<reference evidence="7 8" key="1">
    <citation type="submission" date="2017-05" db="EMBL/GenBank/DDBJ databases">
        <authorList>
            <person name="Varghese N."/>
            <person name="Submissions S."/>
        </authorList>
    </citation>
    <scope>NUCLEOTIDE SEQUENCE [LARGE SCALE GENOMIC DNA]</scope>
    <source>
        <strain evidence="7 8">DSM 26001</strain>
    </source>
</reference>
<organism evidence="7 8">
    <name type="scientific">Noviherbaspirillum suwonense</name>
    <dbReference type="NCBI Taxonomy" id="1224511"/>
    <lineage>
        <taxon>Bacteria</taxon>
        <taxon>Pseudomonadati</taxon>
        <taxon>Pseudomonadota</taxon>
        <taxon>Betaproteobacteria</taxon>
        <taxon>Burkholderiales</taxon>
        <taxon>Oxalobacteraceae</taxon>
        <taxon>Noviherbaspirillum</taxon>
    </lineage>
</organism>
<dbReference type="SUPFAM" id="SSF69593">
    <property type="entry name" value="Glycerol-3-phosphate (1)-acyltransferase"/>
    <property type="match status" value="1"/>
</dbReference>
<proteinExistence type="predicted"/>
<feature type="region of interest" description="Disordered" evidence="4">
    <location>
        <begin position="279"/>
        <end position="298"/>
    </location>
</feature>
<keyword evidence="5" id="KW-0472">Membrane</keyword>
<evidence type="ECO:0000256" key="2">
    <source>
        <dbReference type="ARBA" id="ARBA00022679"/>
    </source>
</evidence>
<dbReference type="Pfam" id="PF01553">
    <property type="entry name" value="Acyltransferase"/>
    <property type="match status" value="1"/>
</dbReference>
<feature type="transmembrane region" description="Helical" evidence="5">
    <location>
        <begin position="43"/>
        <end position="68"/>
    </location>
</feature>
<keyword evidence="5" id="KW-1133">Transmembrane helix</keyword>